<dbReference type="InterPro" id="IPR035899">
    <property type="entry name" value="DBL_dom_sf"/>
</dbReference>
<organism evidence="3 4">
    <name type="scientific">Exserohilum turcicum (strain 28A)</name>
    <name type="common">Northern leaf blight fungus</name>
    <name type="synonym">Setosphaeria turcica</name>
    <dbReference type="NCBI Taxonomy" id="671987"/>
    <lineage>
        <taxon>Eukaryota</taxon>
        <taxon>Fungi</taxon>
        <taxon>Dikarya</taxon>
        <taxon>Ascomycota</taxon>
        <taxon>Pezizomycotina</taxon>
        <taxon>Dothideomycetes</taxon>
        <taxon>Pleosporomycetidae</taxon>
        <taxon>Pleosporales</taxon>
        <taxon>Pleosporineae</taxon>
        <taxon>Pleosporaceae</taxon>
        <taxon>Exserohilum</taxon>
    </lineage>
</organism>
<dbReference type="InterPro" id="IPR000219">
    <property type="entry name" value="DH_dom"/>
</dbReference>
<evidence type="ECO:0000256" key="1">
    <source>
        <dbReference type="SAM" id="MobiDB-lite"/>
    </source>
</evidence>
<dbReference type="GeneID" id="19404302"/>
<dbReference type="SUPFAM" id="SSF48065">
    <property type="entry name" value="DBL homology domain (DH-domain)"/>
    <property type="match status" value="1"/>
</dbReference>
<dbReference type="OrthoDB" id="727118at2759"/>
<dbReference type="HOGENOM" id="CLU_407156_0_0_1"/>
<dbReference type="PANTHER" id="PTHR46572:SF1">
    <property type="entry name" value="RHO1 GUANINE NUCLEOTIDE EXCHANGE FACTOR TUS1"/>
    <property type="match status" value="1"/>
</dbReference>
<dbReference type="STRING" id="671987.R0K8Q8"/>
<dbReference type="Gene3D" id="2.30.29.30">
    <property type="entry name" value="Pleckstrin-homology domain (PH domain)/Phosphotyrosine-binding domain (PTB)"/>
    <property type="match status" value="1"/>
</dbReference>
<accession>R0K8Q8</accession>
<feature type="compositionally biased region" description="Polar residues" evidence="1">
    <location>
        <begin position="320"/>
        <end position="332"/>
    </location>
</feature>
<dbReference type="InterPro" id="IPR011993">
    <property type="entry name" value="PH-like_dom_sf"/>
</dbReference>
<evidence type="ECO:0000259" key="2">
    <source>
        <dbReference type="PROSITE" id="PS50010"/>
    </source>
</evidence>
<dbReference type="PANTHER" id="PTHR46572">
    <property type="entry name" value="RHO1 GDP-GTP EXCHANGE PROTEIN 1-RELATED"/>
    <property type="match status" value="1"/>
</dbReference>
<dbReference type="AlphaFoldDB" id="R0K8Q8"/>
<dbReference type="Proteomes" id="UP000016935">
    <property type="component" value="Unassembled WGS sequence"/>
</dbReference>
<keyword evidence="4" id="KW-1185">Reference proteome</keyword>
<dbReference type="EMBL" id="KB908515">
    <property type="protein sequence ID" value="EOA89358.1"/>
    <property type="molecule type" value="Genomic_DNA"/>
</dbReference>
<feature type="region of interest" description="Disordered" evidence="1">
    <location>
        <begin position="358"/>
        <end position="395"/>
    </location>
</feature>
<feature type="compositionally biased region" description="Polar residues" evidence="1">
    <location>
        <begin position="368"/>
        <end position="395"/>
    </location>
</feature>
<feature type="compositionally biased region" description="Basic and acidic residues" evidence="1">
    <location>
        <begin position="229"/>
        <end position="242"/>
    </location>
</feature>
<dbReference type="InterPro" id="IPR052233">
    <property type="entry name" value="Rho-type_GEFs"/>
</dbReference>
<proteinExistence type="predicted"/>
<dbReference type="PROSITE" id="PS50010">
    <property type="entry name" value="DH_2"/>
    <property type="match status" value="1"/>
</dbReference>
<dbReference type="RefSeq" id="XP_008022925.1">
    <property type="nucleotide sequence ID" value="XM_008024734.1"/>
</dbReference>
<feature type="domain" description="DH" evidence="2">
    <location>
        <begin position="460"/>
        <end position="650"/>
    </location>
</feature>
<name>R0K8Q8_EXST2</name>
<protein>
    <recommendedName>
        <fullName evidence="2">DH domain-containing protein</fullName>
    </recommendedName>
</protein>
<sequence length="817" mass="91416">MEASALAGVIAALPQCIESARQLYDLRTKYKDASVLITAIYSESQVVAATLSQLQNLLEHDTLRKKPELLETFDRALTNCRVVYACLDEEVRELVLKAETDDLKFRDRAKFLWKEDTFKELLTQIRGQQSGLNLLVQGLQIESIADIKRLVQDNSVTLEMALKGTKTLRQTHPKVKVPESLFNRQDIQGEGSDNELLQLDTEFAFDDDVVNSKAYRRVMAMALSRSRTRVLDDPKTGPREEESTALGTVRQDDESKDACSTIIPLTSGGEDAANVTPESDAKPESATQAAPANEHSDLFGTLERDVLACMPPATSINVQSTPNLTLTSTGNPSAGKLTPSPITLPSGKYDTVELEATLPPLPSRHPSNDSSAASTPQMRSVSSDNSMYTSDAPTTFSQPSAGSLYTIHSASATSPNLLARPLRKPLPPASKRSYSNLRDRIDAPSEHTPSIPVPPFRNAEIRAIWSFLIDSERKYIDRMTKFKRIFYDPVIRQWPILEKHLSAILIGEQLAICHEHHILRALDQNLLSAHPETTCDPSVIEAWIPKAQQLYREYTCKMPHTASSLRKAQTADTRFTPFINTLGLSFVYFNRGWEDYLQLPRLQLQSYSDNLMNMVAIAETLTTPAAKQELERLRWALQAVKDFNASIAVLHEATQGKEDVQNVYKRLRMDSDDLSSLCLLDPSRRVKYQGGMALKYRSQGPWIPIHAVLFDHCFVWGKTKKSKGDEIPVTGKPVMLSDVEFSLPNEKHTFQKATMLHQITRGSAVYYIIVKNITMGSKPSLLGVYSTEERDVWFNHLITAKSRASTLPIRKNISTER</sequence>
<feature type="region of interest" description="Disordered" evidence="1">
    <location>
        <begin position="227"/>
        <end position="293"/>
    </location>
</feature>
<evidence type="ECO:0000313" key="3">
    <source>
        <dbReference type="EMBL" id="EOA89358.1"/>
    </source>
</evidence>
<reference evidence="3 4" key="1">
    <citation type="journal article" date="2012" name="PLoS Pathog.">
        <title>Diverse lifestyles and strategies of plant pathogenesis encoded in the genomes of eighteen Dothideomycetes fungi.</title>
        <authorList>
            <person name="Ohm R.A."/>
            <person name="Feau N."/>
            <person name="Henrissat B."/>
            <person name="Schoch C.L."/>
            <person name="Horwitz B.A."/>
            <person name="Barry K.W."/>
            <person name="Condon B.J."/>
            <person name="Copeland A.C."/>
            <person name="Dhillon B."/>
            <person name="Glaser F."/>
            <person name="Hesse C.N."/>
            <person name="Kosti I."/>
            <person name="LaButti K."/>
            <person name="Lindquist E.A."/>
            <person name="Lucas S."/>
            <person name="Salamov A.A."/>
            <person name="Bradshaw R.E."/>
            <person name="Ciuffetti L."/>
            <person name="Hamelin R.C."/>
            <person name="Kema G.H.J."/>
            <person name="Lawrence C."/>
            <person name="Scott J.A."/>
            <person name="Spatafora J.W."/>
            <person name="Turgeon B.G."/>
            <person name="de Wit P.J.G.M."/>
            <person name="Zhong S."/>
            <person name="Goodwin S.B."/>
            <person name="Grigoriev I.V."/>
        </authorList>
    </citation>
    <scope>NUCLEOTIDE SEQUENCE [LARGE SCALE GENOMIC DNA]</scope>
    <source>
        <strain evidence="4">28A</strain>
    </source>
</reference>
<gene>
    <name evidence="3" type="ORF">SETTUDRAFT_37872</name>
</gene>
<dbReference type="GO" id="GO:0005085">
    <property type="term" value="F:guanyl-nucleotide exchange factor activity"/>
    <property type="evidence" value="ECO:0007669"/>
    <property type="project" value="InterPro"/>
</dbReference>
<dbReference type="eggNOG" id="ENOG502SCN1">
    <property type="taxonomic scope" value="Eukaryota"/>
</dbReference>
<dbReference type="SUPFAM" id="SSF50729">
    <property type="entry name" value="PH domain-like"/>
    <property type="match status" value="1"/>
</dbReference>
<feature type="region of interest" description="Disordered" evidence="1">
    <location>
        <begin position="320"/>
        <end position="339"/>
    </location>
</feature>
<dbReference type="Gene3D" id="1.20.900.10">
    <property type="entry name" value="Dbl homology (DH) domain"/>
    <property type="match status" value="1"/>
</dbReference>
<evidence type="ECO:0000313" key="4">
    <source>
        <dbReference type="Proteomes" id="UP000016935"/>
    </source>
</evidence>
<reference evidence="3 4" key="2">
    <citation type="journal article" date="2013" name="PLoS Genet.">
        <title>Comparative genome structure, secondary metabolite, and effector coding capacity across Cochliobolus pathogens.</title>
        <authorList>
            <person name="Condon B.J."/>
            <person name="Leng Y."/>
            <person name="Wu D."/>
            <person name="Bushley K.E."/>
            <person name="Ohm R.A."/>
            <person name="Otillar R."/>
            <person name="Martin J."/>
            <person name="Schackwitz W."/>
            <person name="Grimwood J."/>
            <person name="MohdZainudin N."/>
            <person name="Xue C."/>
            <person name="Wang R."/>
            <person name="Manning V.A."/>
            <person name="Dhillon B."/>
            <person name="Tu Z.J."/>
            <person name="Steffenson B.J."/>
            <person name="Salamov A."/>
            <person name="Sun H."/>
            <person name="Lowry S."/>
            <person name="LaButti K."/>
            <person name="Han J."/>
            <person name="Copeland A."/>
            <person name="Lindquist E."/>
            <person name="Barry K."/>
            <person name="Schmutz J."/>
            <person name="Baker S.E."/>
            <person name="Ciuffetti L.M."/>
            <person name="Grigoriev I.V."/>
            <person name="Zhong S."/>
            <person name="Turgeon B.G."/>
        </authorList>
    </citation>
    <scope>NUCLEOTIDE SEQUENCE [LARGE SCALE GENOMIC DNA]</scope>
    <source>
        <strain evidence="4">28A</strain>
    </source>
</reference>